<organism evidence="1 2">
    <name type="scientific">Rickettsia rickettsii (strain Iowa)</name>
    <dbReference type="NCBI Taxonomy" id="452659"/>
    <lineage>
        <taxon>Bacteria</taxon>
        <taxon>Pseudomonadati</taxon>
        <taxon>Pseudomonadota</taxon>
        <taxon>Alphaproteobacteria</taxon>
        <taxon>Rickettsiales</taxon>
        <taxon>Rickettsiaceae</taxon>
        <taxon>Rickettsieae</taxon>
        <taxon>Rickettsia</taxon>
        <taxon>spotted fever group</taxon>
    </lineage>
</organism>
<evidence type="ECO:0000313" key="1">
    <source>
        <dbReference type="EMBL" id="ABY72487.1"/>
    </source>
</evidence>
<sequence length="34" mass="3770">MEVAQENAVYKCLDEAFDLLDQGLIGEDVQNTVV</sequence>
<dbReference type="EMBL" id="CP000766">
    <property type="protein sequence ID" value="ABY72487.1"/>
    <property type="molecule type" value="Genomic_DNA"/>
</dbReference>
<evidence type="ECO:0000313" key="2">
    <source>
        <dbReference type="Proteomes" id="UP000000796"/>
    </source>
</evidence>
<reference evidence="1 2" key="1">
    <citation type="journal article" date="2008" name="Infect. Immun.">
        <title>Genomic comparison of virulent Rickettsia rickettsii Sheila Smith and avirulent Rickettsia rickettsii Iowa.</title>
        <authorList>
            <person name="Ellison D.W."/>
            <person name="Clark T.R."/>
            <person name="Sturdevant D.E."/>
            <person name="Virtaneva K."/>
            <person name="Porcella S.F."/>
            <person name="Hackstadt T."/>
        </authorList>
    </citation>
    <scope>NUCLEOTIDE SEQUENCE [LARGE SCALE GENOMIC DNA]</scope>
    <source>
        <strain evidence="1 2">Iowa</strain>
    </source>
</reference>
<accession>B0BXB1</accession>
<dbReference type="AlphaFoldDB" id="B0BXB1"/>
<protein>
    <submittedName>
        <fullName evidence="1">Uncharacterized protein</fullName>
    </submittedName>
</protein>
<dbReference type="HOGENOM" id="CLU_3375664_0_0_5"/>
<dbReference type="KEGG" id="rrj:RrIowa_0621"/>
<proteinExistence type="predicted"/>
<keyword evidence="2" id="KW-1185">Reference proteome</keyword>
<name>B0BXB1_RICRO</name>
<reference evidence="1 2" key="2">
    <citation type="journal article" date="2015" name="Infect. Immun.">
        <title>Comparative genome sequencing of Rickettsia rickettsii strains that differ in virulence.</title>
        <authorList>
            <person name="Clark T.R."/>
            <person name="Noriea N.F."/>
            <person name="Bublitz D.C."/>
            <person name="Ellison D.W."/>
            <person name="Martens C."/>
            <person name="Lutter E.I."/>
            <person name="Hackstadt T."/>
        </authorList>
    </citation>
    <scope>NUCLEOTIDE SEQUENCE [LARGE SCALE GENOMIC DNA]</scope>
    <source>
        <strain evidence="1 2">Iowa</strain>
    </source>
</reference>
<gene>
    <name evidence="1" type="ordered locus">RrIowa_0621</name>
</gene>
<dbReference type="Proteomes" id="UP000000796">
    <property type="component" value="Chromosome"/>
</dbReference>